<protein>
    <submittedName>
        <fullName evidence="2">Uncharacterized protein</fullName>
    </submittedName>
</protein>
<dbReference type="Proteomes" id="UP000266305">
    <property type="component" value="Unassembled WGS sequence"/>
</dbReference>
<accession>A0AAX1UPV3</accession>
<feature type="region of interest" description="Disordered" evidence="1">
    <location>
        <begin position="45"/>
        <end position="64"/>
    </location>
</feature>
<sequence>MPDGRRSAGRTGFGKWKGSCIHWGIFGIGLAASRATLTWHRLRQREGSNHPKLPGSSSSAVKARAPVWSGTFNERAA</sequence>
<evidence type="ECO:0000256" key="1">
    <source>
        <dbReference type="SAM" id="MobiDB-lite"/>
    </source>
</evidence>
<name>A0AAX1UPV3_CERSP</name>
<proteinExistence type="predicted"/>
<comment type="caution">
    <text evidence="2">The sequence shown here is derived from an EMBL/GenBank/DDBJ whole genome shotgun (WGS) entry which is preliminary data.</text>
</comment>
<organism evidence="2 3">
    <name type="scientific">Cereibacter sphaeroides</name>
    <name type="common">Rhodobacter sphaeroides</name>
    <dbReference type="NCBI Taxonomy" id="1063"/>
    <lineage>
        <taxon>Bacteria</taxon>
        <taxon>Pseudomonadati</taxon>
        <taxon>Pseudomonadota</taxon>
        <taxon>Alphaproteobacteria</taxon>
        <taxon>Rhodobacterales</taxon>
        <taxon>Paracoccaceae</taxon>
        <taxon>Cereibacter</taxon>
    </lineage>
</organism>
<evidence type="ECO:0000313" key="2">
    <source>
        <dbReference type="EMBL" id="RHZ97069.1"/>
    </source>
</evidence>
<gene>
    <name evidence="2" type="ORF">D1114_05260</name>
</gene>
<dbReference type="AlphaFoldDB" id="A0AAX1UPV3"/>
<evidence type="ECO:0000313" key="3">
    <source>
        <dbReference type="Proteomes" id="UP000266305"/>
    </source>
</evidence>
<dbReference type="EMBL" id="QWGP01000004">
    <property type="protein sequence ID" value="RHZ97069.1"/>
    <property type="molecule type" value="Genomic_DNA"/>
</dbReference>
<reference evidence="2 3" key="1">
    <citation type="submission" date="2018-08" db="EMBL/GenBank/DDBJ databases">
        <title>Draft genome sequence of Rhodobacter sphaeroides FY.</title>
        <authorList>
            <person name="Rayyan A."/>
            <person name="Meyer T.E."/>
            <person name="Kyndt J.A."/>
        </authorList>
    </citation>
    <scope>NUCLEOTIDE SEQUENCE [LARGE SCALE GENOMIC DNA]</scope>
    <source>
        <strain evidence="2 3">FY</strain>
    </source>
</reference>